<dbReference type="InterPro" id="IPR039360">
    <property type="entry name" value="Ras_GTPase"/>
</dbReference>
<protein>
    <submittedName>
        <fullName evidence="3">Ras GTPase-activating protein 3-like isoform X2</fullName>
    </submittedName>
</protein>
<evidence type="ECO:0000313" key="3">
    <source>
        <dbReference type="EMBL" id="KAK0054552.1"/>
    </source>
</evidence>
<keyword evidence="4" id="KW-1185">Reference proteome</keyword>
<evidence type="ECO:0000259" key="2">
    <source>
        <dbReference type="PROSITE" id="PS50018"/>
    </source>
</evidence>
<dbReference type="AlphaFoldDB" id="A0AAD8BH64"/>
<dbReference type="InterPro" id="IPR008936">
    <property type="entry name" value="Rho_GTPase_activation_prot"/>
</dbReference>
<name>A0AAD8BH64_BIOPF</name>
<dbReference type="EMBL" id="JASAOG010000077">
    <property type="protein sequence ID" value="KAK0054552.1"/>
    <property type="molecule type" value="Genomic_DNA"/>
</dbReference>
<dbReference type="SMART" id="SM00323">
    <property type="entry name" value="RasGAP"/>
    <property type="match status" value="1"/>
</dbReference>
<dbReference type="Gene3D" id="1.10.506.10">
    <property type="entry name" value="GTPase Activation - p120gap, domain 1"/>
    <property type="match status" value="2"/>
</dbReference>
<feature type="domain" description="Ras-GAP" evidence="2">
    <location>
        <begin position="65"/>
        <end position="203"/>
    </location>
</feature>
<accession>A0AAD8BH64</accession>
<dbReference type="Pfam" id="PF00616">
    <property type="entry name" value="RasGAP"/>
    <property type="match status" value="1"/>
</dbReference>
<comment type="caution">
    <text evidence="3">The sequence shown here is derived from an EMBL/GenBank/DDBJ whole genome shotgun (WGS) entry which is preliminary data.</text>
</comment>
<dbReference type="Proteomes" id="UP001233172">
    <property type="component" value="Unassembled WGS sequence"/>
</dbReference>
<dbReference type="GO" id="GO:0005096">
    <property type="term" value="F:GTPase activator activity"/>
    <property type="evidence" value="ECO:0007669"/>
    <property type="project" value="UniProtKB-KW"/>
</dbReference>
<proteinExistence type="predicted"/>
<dbReference type="PANTHER" id="PTHR10194">
    <property type="entry name" value="RAS GTPASE-ACTIVATING PROTEINS"/>
    <property type="match status" value="1"/>
</dbReference>
<dbReference type="SUPFAM" id="SSF48350">
    <property type="entry name" value="GTPase activation domain, GAP"/>
    <property type="match status" value="1"/>
</dbReference>
<gene>
    <name evidence="3" type="ORF">Bpfe_016128</name>
</gene>
<evidence type="ECO:0000313" key="4">
    <source>
        <dbReference type="Proteomes" id="UP001233172"/>
    </source>
</evidence>
<feature type="non-terminal residue" evidence="3">
    <location>
        <position position="203"/>
    </location>
</feature>
<dbReference type="InterPro" id="IPR001936">
    <property type="entry name" value="RasGAP_dom"/>
</dbReference>
<feature type="non-terminal residue" evidence="3">
    <location>
        <position position="1"/>
    </location>
</feature>
<evidence type="ECO:0000256" key="1">
    <source>
        <dbReference type="ARBA" id="ARBA00022468"/>
    </source>
</evidence>
<sequence length="203" mass="22863">YCLQAKEHSRSNELSLGSIRLRISYSEDYVFPSKYYDGLRNLILQSANTKPITSSAAFILGEIVNRESAAQPLVRLFLNHGKLIPLVHALANWEMSTTIDPNTLFRGNSLLTKMVDELMKILGLPYLHDTLKSFIERVIFESKPCEIDGSKLRDGENVETNLENLYGYVKDAVDKIVNSALVCPSGMRDVFSTLKTQAMLNYP</sequence>
<keyword evidence="1" id="KW-0343">GTPase activation</keyword>
<dbReference type="PANTHER" id="PTHR10194:SF148">
    <property type="entry name" value="GTPASE-ACTIVATING PROTEIN"/>
    <property type="match status" value="1"/>
</dbReference>
<reference evidence="3" key="2">
    <citation type="submission" date="2023-04" db="EMBL/GenBank/DDBJ databases">
        <authorList>
            <person name="Bu L."/>
            <person name="Lu L."/>
            <person name="Laidemitt M.R."/>
            <person name="Zhang S.M."/>
            <person name="Mutuku M."/>
            <person name="Mkoji G."/>
            <person name="Steinauer M."/>
            <person name="Loker E.S."/>
        </authorList>
    </citation>
    <scope>NUCLEOTIDE SEQUENCE</scope>
    <source>
        <strain evidence="3">KasaAsao</strain>
        <tissue evidence="3">Whole Snail</tissue>
    </source>
</reference>
<dbReference type="PROSITE" id="PS50018">
    <property type="entry name" value="RAS_GTPASE_ACTIV_2"/>
    <property type="match status" value="1"/>
</dbReference>
<organism evidence="3 4">
    <name type="scientific">Biomphalaria pfeifferi</name>
    <name type="common">Bloodfluke planorb</name>
    <name type="synonym">Freshwater snail</name>
    <dbReference type="NCBI Taxonomy" id="112525"/>
    <lineage>
        <taxon>Eukaryota</taxon>
        <taxon>Metazoa</taxon>
        <taxon>Spiralia</taxon>
        <taxon>Lophotrochozoa</taxon>
        <taxon>Mollusca</taxon>
        <taxon>Gastropoda</taxon>
        <taxon>Heterobranchia</taxon>
        <taxon>Euthyneura</taxon>
        <taxon>Panpulmonata</taxon>
        <taxon>Hygrophila</taxon>
        <taxon>Lymnaeoidea</taxon>
        <taxon>Planorbidae</taxon>
        <taxon>Biomphalaria</taxon>
    </lineage>
</organism>
<reference evidence="3" key="1">
    <citation type="journal article" date="2023" name="PLoS Negl. Trop. Dis.">
        <title>A genome sequence for Biomphalaria pfeifferi, the major vector snail for the human-infecting parasite Schistosoma mansoni.</title>
        <authorList>
            <person name="Bu L."/>
            <person name="Lu L."/>
            <person name="Laidemitt M.R."/>
            <person name="Zhang S.M."/>
            <person name="Mutuku M."/>
            <person name="Mkoji G."/>
            <person name="Steinauer M."/>
            <person name="Loker E.S."/>
        </authorList>
    </citation>
    <scope>NUCLEOTIDE SEQUENCE</scope>
    <source>
        <strain evidence="3">KasaAsao</strain>
    </source>
</reference>